<evidence type="ECO:0000256" key="6">
    <source>
        <dbReference type="ARBA" id="ARBA00023180"/>
    </source>
</evidence>
<dbReference type="PRINTS" id="PR00248">
    <property type="entry name" value="GPCRMGR"/>
</dbReference>
<keyword evidence="4 7" id="KW-0472">Membrane</keyword>
<keyword evidence="3 7" id="KW-1133">Transmembrane helix</keyword>
<evidence type="ECO:0000256" key="4">
    <source>
        <dbReference type="ARBA" id="ARBA00023136"/>
    </source>
</evidence>
<evidence type="ECO:0000256" key="3">
    <source>
        <dbReference type="ARBA" id="ARBA00022989"/>
    </source>
</evidence>
<evidence type="ECO:0000256" key="5">
    <source>
        <dbReference type="ARBA" id="ARBA00023170"/>
    </source>
</evidence>
<keyword evidence="5" id="KW-0675">Receptor</keyword>
<dbReference type="Proteomes" id="UP000515154">
    <property type="component" value="Linkage group LG4"/>
</dbReference>
<dbReference type="PANTHER" id="PTHR24060">
    <property type="entry name" value="METABOTROPIC GLUTAMATE RECEPTOR"/>
    <property type="match status" value="1"/>
</dbReference>
<feature type="domain" description="Receptor ligand binding region" evidence="9">
    <location>
        <begin position="524"/>
        <end position="887"/>
    </location>
</feature>
<dbReference type="AlphaFoldDB" id="A0A6P7SAU0"/>
<keyword evidence="2 7" id="KW-0812">Transmembrane</keyword>
<proteinExistence type="predicted"/>
<dbReference type="CDD" id="cd06350">
    <property type="entry name" value="PBP1_GPCR_family_C-like"/>
    <property type="match status" value="1"/>
</dbReference>
<evidence type="ECO:0000313" key="11">
    <source>
        <dbReference type="RefSeq" id="XP_029635474.1"/>
    </source>
</evidence>
<dbReference type="InterPro" id="IPR000337">
    <property type="entry name" value="GPCR_3"/>
</dbReference>
<dbReference type="InterPro" id="IPR050726">
    <property type="entry name" value="mGluR"/>
</dbReference>
<evidence type="ECO:0000256" key="2">
    <source>
        <dbReference type="ARBA" id="ARBA00022692"/>
    </source>
</evidence>
<evidence type="ECO:0000256" key="7">
    <source>
        <dbReference type="SAM" id="Phobius"/>
    </source>
</evidence>
<feature type="signal peptide" evidence="8">
    <location>
        <begin position="1"/>
        <end position="24"/>
    </location>
</feature>
<dbReference type="InterPro" id="IPR001828">
    <property type="entry name" value="ANF_lig-bd_rcpt"/>
</dbReference>
<evidence type="ECO:0000313" key="10">
    <source>
        <dbReference type="Proteomes" id="UP000515154"/>
    </source>
</evidence>
<feature type="transmembrane region" description="Helical" evidence="7">
    <location>
        <begin position="973"/>
        <end position="995"/>
    </location>
</feature>
<name>A0A6P7SAU0_9MOLL</name>
<evidence type="ECO:0000256" key="1">
    <source>
        <dbReference type="ARBA" id="ARBA00004141"/>
    </source>
</evidence>
<dbReference type="Gene3D" id="3.40.50.2300">
    <property type="match status" value="4"/>
</dbReference>
<protein>
    <submittedName>
        <fullName evidence="11">Uncharacterized protein LOC115210858 isoform X1</fullName>
    </submittedName>
</protein>
<dbReference type="Pfam" id="PF01094">
    <property type="entry name" value="ANF_receptor"/>
    <property type="match status" value="2"/>
</dbReference>
<keyword evidence="10" id="KW-1185">Reference proteome</keyword>
<dbReference type="SUPFAM" id="SSF53822">
    <property type="entry name" value="Periplasmic binding protein-like I"/>
    <property type="match status" value="2"/>
</dbReference>
<dbReference type="InterPro" id="IPR028082">
    <property type="entry name" value="Peripla_BP_I"/>
</dbReference>
<gene>
    <name evidence="11" type="primary">LOC115210858</name>
</gene>
<evidence type="ECO:0000256" key="8">
    <source>
        <dbReference type="SAM" id="SignalP"/>
    </source>
</evidence>
<feature type="chain" id="PRO_5028387839" evidence="8">
    <location>
        <begin position="25"/>
        <end position="1014"/>
    </location>
</feature>
<dbReference type="GO" id="GO:0004930">
    <property type="term" value="F:G protein-coupled receptor activity"/>
    <property type="evidence" value="ECO:0007669"/>
    <property type="project" value="InterPro"/>
</dbReference>
<reference evidence="11" key="1">
    <citation type="submission" date="2025-08" db="UniProtKB">
        <authorList>
            <consortium name="RefSeq"/>
        </authorList>
    </citation>
    <scope>IDENTIFICATION</scope>
</reference>
<dbReference type="KEGG" id="osn:115210858"/>
<organism evidence="10 11">
    <name type="scientific">Octopus sinensis</name>
    <name type="common">East Asian common octopus</name>
    <dbReference type="NCBI Taxonomy" id="2607531"/>
    <lineage>
        <taxon>Eukaryota</taxon>
        <taxon>Metazoa</taxon>
        <taxon>Spiralia</taxon>
        <taxon>Lophotrochozoa</taxon>
        <taxon>Mollusca</taxon>
        <taxon>Cephalopoda</taxon>
        <taxon>Coleoidea</taxon>
        <taxon>Octopodiformes</taxon>
        <taxon>Octopoda</taxon>
        <taxon>Incirrata</taxon>
        <taxon>Octopodidae</taxon>
        <taxon>Octopus</taxon>
    </lineage>
</organism>
<dbReference type="RefSeq" id="XP_029635474.1">
    <property type="nucleotide sequence ID" value="XM_029779614.2"/>
</dbReference>
<feature type="domain" description="Receptor ligand binding region" evidence="9">
    <location>
        <begin position="86"/>
        <end position="248"/>
    </location>
</feature>
<keyword evidence="8" id="KW-0732">Signal</keyword>
<sequence length="1014" mass="113759">MALMRNTIVSAVLLCFLLPYLSQGLVLRCDKEVSNTSNELRIAVILSAMTKNLTTNQCSVFQNTTIPNIGAIQWIIDKLNAPCGDIKLIPQYDIEFTIFDVCREPEIAANYVYDIYKSSYSQDGLCTKPSTKKGTPYTAIISLGDHAVTESLLKTTTYVSLPVISPVIEQIAFQSYKNFISFTVPMETQVKAAIMLLKRLKWVSPGIIYSDNEYGIEMANILEAKAKSDGICISMKRVFSKNAIEEISFLHESFSSGMIYVGEIQNIDSFFQIKGMTWIILDISGKLQNEFPKHSNMEGFYVVTSSSSTNKEFKDYLRDIKAVTEFQNDTLYQWIRNMLDITKVDSKNIPHNGQWLLHTKAIMESVYSIALAKRKECKMSKCSTYLNPQNLRSVLADDQIVPDCFSRSALGLKENSVAATLNVYLVKQSIFQKVGEYFSNDTLQLESSAIKMNDNLSSFSTLTLKYSKACPESQSFNDDNFVYVSGNILILGIFSLHDSGHGFGCGDVRKPFIDTIAGEAFLFYVNKFKTISDSVKLGALLLDDCYNPLRAYSNITSILTGETKIKDIGTCQVISPSNIVGVVGSLSSSVTKAIANTFMLYKRPVISYAASSEDLDDRISYPYFLRTVPSDNQQVNAIIQILKFFDWRYVGLIYATNNYGLNAKKLLLSAAKENQICIFSFTGIAASKTKAKHNEFDEVFSKALIMNIKVIIYFGTSSRTVDLLKSLNQRKMHNFFTFIGSDAWGKNQLILSYGHVFAGSIIITVDGSKRALLREGISFKKYLKERHASLNHLKNPYFKYFWNQYMCDSPKNASTCTKKTFSDDEIDFYVNNQRIVQTMNSVYAMHNGLKKVINKNCGGKMCEEFSAEELVSTIKETEIFNSLDAVKMFDSHGNGLIGFQFHNVQYKDGKYIYKKIGSFGKENGFTLDKTKMKLYNHDGEEISELKLGCSENVNCCNNRTIQKEPKSSTTDTGVILAAAGFFLVIVLIVIGGLMISKMRNHGDGETIPKVVYGD</sequence>
<evidence type="ECO:0000259" key="9">
    <source>
        <dbReference type="Pfam" id="PF01094"/>
    </source>
</evidence>
<dbReference type="GO" id="GO:0016020">
    <property type="term" value="C:membrane"/>
    <property type="evidence" value="ECO:0007669"/>
    <property type="project" value="UniProtKB-SubCell"/>
</dbReference>
<comment type="subcellular location">
    <subcellularLocation>
        <location evidence="1">Membrane</location>
        <topology evidence="1">Multi-pass membrane protein</topology>
    </subcellularLocation>
</comment>
<keyword evidence="6" id="KW-0325">Glycoprotein</keyword>
<accession>A0A6P7SAU0</accession>